<proteinExistence type="predicted"/>
<dbReference type="NCBIfam" id="TIGR02464">
    <property type="entry name" value="ribofla_fusion"/>
    <property type="match status" value="1"/>
</dbReference>
<accession>A0A6A6Q5Z8</accession>
<dbReference type="EMBL" id="MU001631">
    <property type="protein sequence ID" value="KAF2487868.1"/>
    <property type="molecule type" value="Genomic_DNA"/>
</dbReference>
<sequence>MASNGEALSGPIFFWREFEHPYGFLSQWYESPFEVDGVTYQTAEMWMMIQKALLFGDENIAKQMMETTTPKEHQALGRRAKGFDRKKWDDHKSRIVEEGNYHKFTKCKNDPEMLQKLMDTGDRELVETSPVDRIWGVGFDAANAEANRGEWGENRLGEAIMKVRGQLRKEGK</sequence>
<dbReference type="AlphaFoldDB" id="A0A6A6Q5Z8"/>
<feature type="domain" description="NADAR" evidence="1">
    <location>
        <begin position="13"/>
        <end position="168"/>
    </location>
</feature>
<dbReference type="CDD" id="cd15457">
    <property type="entry name" value="NADAR"/>
    <property type="match status" value="1"/>
</dbReference>
<dbReference type="Proteomes" id="UP000799767">
    <property type="component" value="Unassembled WGS sequence"/>
</dbReference>
<dbReference type="Gene3D" id="1.10.357.40">
    <property type="entry name" value="YbiA-like"/>
    <property type="match status" value="1"/>
</dbReference>
<name>A0A6A6Q5Z8_9PEZI</name>
<evidence type="ECO:0000313" key="2">
    <source>
        <dbReference type="EMBL" id="KAF2487868.1"/>
    </source>
</evidence>
<evidence type="ECO:0000259" key="1">
    <source>
        <dbReference type="Pfam" id="PF08719"/>
    </source>
</evidence>
<evidence type="ECO:0000313" key="3">
    <source>
        <dbReference type="Proteomes" id="UP000799767"/>
    </source>
</evidence>
<dbReference type="SUPFAM" id="SSF143990">
    <property type="entry name" value="YbiA-like"/>
    <property type="match status" value="1"/>
</dbReference>
<dbReference type="InterPro" id="IPR012816">
    <property type="entry name" value="NADAR"/>
</dbReference>
<reference evidence="2" key="1">
    <citation type="journal article" date="2020" name="Stud. Mycol.">
        <title>101 Dothideomycetes genomes: a test case for predicting lifestyles and emergence of pathogens.</title>
        <authorList>
            <person name="Haridas S."/>
            <person name="Albert R."/>
            <person name="Binder M."/>
            <person name="Bloem J."/>
            <person name="Labutti K."/>
            <person name="Salamov A."/>
            <person name="Andreopoulos B."/>
            <person name="Baker S."/>
            <person name="Barry K."/>
            <person name="Bills G."/>
            <person name="Bluhm B."/>
            <person name="Cannon C."/>
            <person name="Castanera R."/>
            <person name="Culley D."/>
            <person name="Daum C."/>
            <person name="Ezra D."/>
            <person name="Gonzalez J."/>
            <person name="Henrissat B."/>
            <person name="Kuo A."/>
            <person name="Liang C."/>
            <person name="Lipzen A."/>
            <person name="Lutzoni F."/>
            <person name="Magnuson J."/>
            <person name="Mondo S."/>
            <person name="Nolan M."/>
            <person name="Ohm R."/>
            <person name="Pangilinan J."/>
            <person name="Park H.-J."/>
            <person name="Ramirez L."/>
            <person name="Alfaro M."/>
            <person name="Sun H."/>
            <person name="Tritt A."/>
            <person name="Yoshinaga Y."/>
            <person name="Zwiers L.-H."/>
            <person name="Turgeon B."/>
            <person name="Goodwin S."/>
            <person name="Spatafora J."/>
            <person name="Crous P."/>
            <person name="Grigoriev I."/>
        </authorList>
    </citation>
    <scope>NUCLEOTIDE SEQUENCE</scope>
    <source>
        <strain evidence="2">CBS 113389</strain>
    </source>
</reference>
<dbReference type="GeneID" id="54476109"/>
<keyword evidence="3" id="KW-1185">Reference proteome</keyword>
<organism evidence="2 3">
    <name type="scientific">Neohortaea acidophila</name>
    <dbReference type="NCBI Taxonomy" id="245834"/>
    <lineage>
        <taxon>Eukaryota</taxon>
        <taxon>Fungi</taxon>
        <taxon>Dikarya</taxon>
        <taxon>Ascomycota</taxon>
        <taxon>Pezizomycotina</taxon>
        <taxon>Dothideomycetes</taxon>
        <taxon>Dothideomycetidae</taxon>
        <taxon>Mycosphaerellales</taxon>
        <taxon>Teratosphaeriaceae</taxon>
        <taxon>Neohortaea</taxon>
    </lineage>
</organism>
<dbReference type="OrthoDB" id="206452at2759"/>
<dbReference type="Pfam" id="PF08719">
    <property type="entry name" value="NADAR"/>
    <property type="match status" value="1"/>
</dbReference>
<dbReference type="InterPro" id="IPR037238">
    <property type="entry name" value="YbiA-like_sf"/>
</dbReference>
<protein>
    <recommendedName>
        <fullName evidence="1">NADAR domain-containing protein</fullName>
    </recommendedName>
</protein>
<gene>
    <name evidence="2" type="ORF">BDY17DRAFT_307201</name>
</gene>
<dbReference type="RefSeq" id="XP_033594437.1">
    <property type="nucleotide sequence ID" value="XM_033735107.1"/>
</dbReference>